<comment type="caution">
    <text evidence="9">The sequence shown here is derived from an EMBL/GenBank/DDBJ whole genome shotgun (WGS) entry which is preliminary data.</text>
</comment>
<evidence type="ECO:0000259" key="8">
    <source>
        <dbReference type="PROSITE" id="PS50802"/>
    </source>
</evidence>
<keyword evidence="10" id="KW-1185">Reference proteome</keyword>
<dbReference type="Proteomes" id="UP001338125">
    <property type="component" value="Unassembled WGS sequence"/>
</dbReference>
<feature type="region of interest" description="Disordered" evidence="7">
    <location>
        <begin position="76"/>
        <end position="108"/>
    </location>
</feature>
<dbReference type="InterPro" id="IPR038765">
    <property type="entry name" value="Papain-like_cys_pep_sf"/>
</dbReference>
<comment type="subcellular location">
    <subcellularLocation>
        <location evidence="6">Cytoplasm</location>
    </subcellularLocation>
</comment>
<reference evidence="9 10" key="1">
    <citation type="submission" date="2024-01" db="EMBL/GenBank/DDBJ databases">
        <title>Complete genome of Cladobotryum mycophilum ATHUM6906.</title>
        <authorList>
            <person name="Christinaki A.C."/>
            <person name="Myridakis A.I."/>
            <person name="Kouvelis V.N."/>
        </authorList>
    </citation>
    <scope>NUCLEOTIDE SEQUENCE [LARGE SCALE GENOMIC DNA]</scope>
    <source>
        <strain evidence="9 10">ATHUM6906</strain>
    </source>
</reference>
<evidence type="ECO:0000256" key="2">
    <source>
        <dbReference type="ARBA" id="ARBA00022670"/>
    </source>
</evidence>
<feature type="compositionally biased region" description="Basic and acidic residues" evidence="7">
    <location>
        <begin position="97"/>
        <end position="108"/>
    </location>
</feature>
<dbReference type="PANTHER" id="PTHR13312">
    <property type="entry name" value="HIV-INDUCED PROTEIN-7-LIKE PROTEASE"/>
    <property type="match status" value="1"/>
</dbReference>
<evidence type="ECO:0000313" key="9">
    <source>
        <dbReference type="EMBL" id="KAK5993140.1"/>
    </source>
</evidence>
<dbReference type="SUPFAM" id="SSF54001">
    <property type="entry name" value="Cysteine proteinases"/>
    <property type="match status" value="1"/>
</dbReference>
<keyword evidence="2" id="KW-0645">Protease</keyword>
<dbReference type="Pfam" id="PF21403">
    <property type="entry name" value="OTU1_UBXL"/>
    <property type="match status" value="1"/>
</dbReference>
<dbReference type="EC" id="3.4.19.12" evidence="6"/>
<evidence type="ECO:0000256" key="5">
    <source>
        <dbReference type="ARBA" id="ARBA00022807"/>
    </source>
</evidence>
<dbReference type="InterPro" id="IPR003323">
    <property type="entry name" value="OTU_dom"/>
</dbReference>
<evidence type="ECO:0000256" key="6">
    <source>
        <dbReference type="RuleBase" id="RU367104"/>
    </source>
</evidence>
<dbReference type="Gene3D" id="3.10.20.90">
    <property type="entry name" value="Phosphatidylinositol 3-kinase Catalytic Subunit, Chain A, domain 1"/>
    <property type="match status" value="1"/>
</dbReference>
<comment type="function">
    <text evidence="6">Hydrolase that can remove conjugated ubiquitin from proteins and may therefore play an important regulatory role at the level of protein turnover by preventing degradation.</text>
</comment>
<gene>
    <name evidence="9" type="ORF">PT974_06568</name>
</gene>
<evidence type="ECO:0000256" key="3">
    <source>
        <dbReference type="ARBA" id="ARBA00022786"/>
    </source>
</evidence>
<sequence>MRARYKSPTGTGILEVVDNATVETLFDEMRKQTGIYSFTLRYGSPLAMKSITYRQKDETVKSLGLHGETLTIVPDEQRPLSPMEQPGIQNSSSSRAVRSDKPEDITVPWPEREGTVCKLKAHGTLLRVMPSDNSCLFTAFGGALPKQIPAHQLRRMMADYINAHPDVYSEAILGTSRAAYCRSIQDPDRWGGGIELSILSSIFDIQICTYDVQVQKLIQFGELKKDRCILVFSGIHYDRVAFSFSEYPHNQVTLPPEMDRTIWPIDDDEILNRTQALVQKLHAAHYYTDTEGLILKCDVQGCNWIGNGQIAGRKHAEQTGHVELSEIHDTDDDNILRKCEMSGCEFIGQGDRVMRQHSGDTGHERFSIIPDI</sequence>
<keyword evidence="5 6" id="KW-0788">Thiol protease</keyword>
<protein>
    <recommendedName>
        <fullName evidence="6">Ubiquitin thioesterase OTU</fullName>
        <ecNumber evidence="6">3.4.19.12</ecNumber>
    </recommendedName>
</protein>
<dbReference type="EMBL" id="JAVFKD010000012">
    <property type="protein sequence ID" value="KAK5993140.1"/>
    <property type="molecule type" value="Genomic_DNA"/>
</dbReference>
<proteinExistence type="predicted"/>
<evidence type="ECO:0000256" key="4">
    <source>
        <dbReference type="ARBA" id="ARBA00022801"/>
    </source>
</evidence>
<accession>A0ABR0SN01</accession>
<dbReference type="Gene3D" id="3.90.70.80">
    <property type="match status" value="1"/>
</dbReference>
<keyword evidence="4 6" id="KW-0378">Hydrolase</keyword>
<name>A0ABR0SN01_9HYPO</name>
<dbReference type="PROSITE" id="PS50802">
    <property type="entry name" value="OTU"/>
    <property type="match status" value="1"/>
</dbReference>
<feature type="domain" description="OTU" evidence="8">
    <location>
        <begin position="124"/>
        <end position="243"/>
    </location>
</feature>
<keyword evidence="3 6" id="KW-0833">Ubl conjugation pathway</keyword>
<dbReference type="PANTHER" id="PTHR13312:SF0">
    <property type="entry name" value="UBIQUITIN THIOESTERASE OTU1"/>
    <property type="match status" value="1"/>
</dbReference>
<dbReference type="InterPro" id="IPR048857">
    <property type="entry name" value="OTU1_Ubl"/>
</dbReference>
<evidence type="ECO:0000313" key="10">
    <source>
        <dbReference type="Proteomes" id="UP001338125"/>
    </source>
</evidence>
<dbReference type="CDD" id="cd22745">
    <property type="entry name" value="OTU_OTU1"/>
    <property type="match status" value="1"/>
</dbReference>
<feature type="compositionally biased region" description="Polar residues" evidence="7">
    <location>
        <begin position="87"/>
        <end position="96"/>
    </location>
</feature>
<keyword evidence="6" id="KW-0963">Cytoplasm</keyword>
<comment type="catalytic activity">
    <reaction evidence="1 6">
        <text>Thiol-dependent hydrolysis of ester, thioester, amide, peptide and isopeptide bonds formed by the C-terminal Gly of ubiquitin (a 76-residue protein attached to proteins as an intracellular targeting signal).</text>
        <dbReference type="EC" id="3.4.19.12"/>
    </reaction>
</comment>
<evidence type="ECO:0000256" key="1">
    <source>
        <dbReference type="ARBA" id="ARBA00000707"/>
    </source>
</evidence>
<dbReference type="Pfam" id="PF02338">
    <property type="entry name" value="OTU"/>
    <property type="match status" value="1"/>
</dbReference>
<evidence type="ECO:0000256" key="7">
    <source>
        <dbReference type="SAM" id="MobiDB-lite"/>
    </source>
</evidence>
<organism evidence="9 10">
    <name type="scientific">Cladobotryum mycophilum</name>
    <dbReference type="NCBI Taxonomy" id="491253"/>
    <lineage>
        <taxon>Eukaryota</taxon>
        <taxon>Fungi</taxon>
        <taxon>Dikarya</taxon>
        <taxon>Ascomycota</taxon>
        <taxon>Pezizomycotina</taxon>
        <taxon>Sordariomycetes</taxon>
        <taxon>Hypocreomycetidae</taxon>
        <taxon>Hypocreales</taxon>
        <taxon>Hypocreaceae</taxon>
        <taxon>Cladobotryum</taxon>
    </lineage>
</organism>